<gene>
    <name evidence="5" type="ORF">BGZ99_000259</name>
</gene>
<evidence type="ECO:0000256" key="2">
    <source>
        <dbReference type="PROSITE-ProRule" id="PRU00376"/>
    </source>
</evidence>
<dbReference type="GO" id="GO:0006355">
    <property type="term" value="P:regulation of DNA-templated transcription"/>
    <property type="evidence" value="ECO:0007669"/>
    <property type="project" value="InterPro"/>
</dbReference>
<evidence type="ECO:0000256" key="1">
    <source>
        <dbReference type="ARBA" id="ARBA00023242"/>
    </source>
</evidence>
<dbReference type="Pfam" id="PF03366">
    <property type="entry name" value="YEATS"/>
    <property type="match status" value="1"/>
</dbReference>
<accession>A0A9P6R654</accession>
<dbReference type="GO" id="GO:0005634">
    <property type="term" value="C:nucleus"/>
    <property type="evidence" value="ECO:0007669"/>
    <property type="project" value="UniProtKB-SubCell"/>
</dbReference>
<comment type="subcellular location">
    <subcellularLocation>
        <location evidence="2">Nucleus</location>
    </subcellularLocation>
</comment>
<evidence type="ECO:0000256" key="3">
    <source>
        <dbReference type="SAM" id="MobiDB-lite"/>
    </source>
</evidence>
<evidence type="ECO:0000313" key="5">
    <source>
        <dbReference type="EMBL" id="KAG0310641.1"/>
    </source>
</evidence>
<keyword evidence="1 2" id="KW-0539">Nucleus</keyword>
<dbReference type="InterPro" id="IPR038704">
    <property type="entry name" value="YEAST_sf"/>
</dbReference>
<evidence type="ECO:0000313" key="6">
    <source>
        <dbReference type="Proteomes" id="UP000738325"/>
    </source>
</evidence>
<dbReference type="GO" id="GO:0000785">
    <property type="term" value="C:chromatin"/>
    <property type="evidence" value="ECO:0007669"/>
    <property type="project" value="UniProtKB-ARBA"/>
</dbReference>
<evidence type="ECO:0000259" key="4">
    <source>
        <dbReference type="PROSITE" id="PS51037"/>
    </source>
</evidence>
<dbReference type="EMBL" id="JAAAIP010001033">
    <property type="protein sequence ID" value="KAG0310641.1"/>
    <property type="molecule type" value="Genomic_DNA"/>
</dbReference>
<dbReference type="AlphaFoldDB" id="A0A9P6R654"/>
<dbReference type="InterPro" id="IPR055129">
    <property type="entry name" value="YEATS_dom"/>
</dbReference>
<dbReference type="OrthoDB" id="1741717at2759"/>
<sequence>MTISSILVNMPRFEYQSLVVGYIGAMYQVAQMQDVCAAGKATKGFVITDQNIVKGQKQNGFPMRKWKISLVGINANGEEEPLPYVEYVEYLLHQTFEQPLRKVTEYPFVLKEKGWGEFDMKIMLYFADKSTDPFILDHDLNFQMNHYEVAHTLTFKPDLKPSFLRLLNEPVETISDRNNHLSSHHSGAESKSSKRRRDDLLKGKSKRMKEERSSDDDSALGADNDWNDEVNIHILAEKFQQLQADDLLDLVKLVKANQTSDMYVKEDGEGKVPVCAFDAKESIAFLCHALIFCISFGSSV</sequence>
<dbReference type="PROSITE" id="PS51037">
    <property type="entry name" value="YEATS"/>
    <property type="match status" value="1"/>
</dbReference>
<dbReference type="Proteomes" id="UP000738325">
    <property type="component" value="Unassembled WGS sequence"/>
</dbReference>
<protein>
    <recommendedName>
        <fullName evidence="4">YEATS domain-containing protein</fullName>
    </recommendedName>
</protein>
<proteinExistence type="predicted"/>
<keyword evidence="6" id="KW-1185">Reference proteome</keyword>
<reference evidence="5" key="1">
    <citation type="journal article" date="2020" name="Fungal Divers.">
        <title>Resolving the Mortierellaceae phylogeny through synthesis of multi-gene phylogenetics and phylogenomics.</title>
        <authorList>
            <person name="Vandepol N."/>
            <person name="Liber J."/>
            <person name="Desiro A."/>
            <person name="Na H."/>
            <person name="Kennedy M."/>
            <person name="Barry K."/>
            <person name="Grigoriev I.V."/>
            <person name="Miller A.N."/>
            <person name="O'Donnell K."/>
            <person name="Stajich J.E."/>
            <person name="Bonito G."/>
        </authorList>
    </citation>
    <scope>NUCLEOTIDE SEQUENCE</scope>
    <source>
        <strain evidence="5">REB-010B</strain>
    </source>
</reference>
<dbReference type="Gene3D" id="2.60.40.1970">
    <property type="entry name" value="YEATS domain"/>
    <property type="match status" value="1"/>
</dbReference>
<feature type="region of interest" description="Disordered" evidence="3">
    <location>
        <begin position="175"/>
        <end position="222"/>
    </location>
</feature>
<feature type="domain" description="YEATS" evidence="4">
    <location>
        <begin position="35"/>
        <end position="169"/>
    </location>
</feature>
<feature type="compositionally biased region" description="Basic and acidic residues" evidence="3">
    <location>
        <begin position="186"/>
        <end position="212"/>
    </location>
</feature>
<dbReference type="PANTHER" id="PTHR23195">
    <property type="entry name" value="YEATS DOMAIN"/>
    <property type="match status" value="1"/>
</dbReference>
<dbReference type="InterPro" id="IPR005033">
    <property type="entry name" value="YEATS"/>
</dbReference>
<dbReference type="CDD" id="cd16905">
    <property type="entry name" value="YEATS_Taf14_like"/>
    <property type="match status" value="1"/>
</dbReference>
<comment type="caution">
    <text evidence="5">The sequence shown here is derived from an EMBL/GenBank/DDBJ whole genome shotgun (WGS) entry which is preliminary data.</text>
</comment>
<organism evidence="5 6">
    <name type="scientific">Dissophora globulifera</name>
    <dbReference type="NCBI Taxonomy" id="979702"/>
    <lineage>
        <taxon>Eukaryota</taxon>
        <taxon>Fungi</taxon>
        <taxon>Fungi incertae sedis</taxon>
        <taxon>Mucoromycota</taxon>
        <taxon>Mortierellomycotina</taxon>
        <taxon>Mortierellomycetes</taxon>
        <taxon>Mortierellales</taxon>
        <taxon>Mortierellaceae</taxon>
        <taxon>Dissophora</taxon>
    </lineage>
</organism>
<name>A0A9P6R654_9FUNG</name>